<protein>
    <recommendedName>
        <fullName evidence="7">PTS system N-acetylmuramic acid-specific EIIBC component</fullName>
        <ecNumber evidence="6">2.7.1.192</ecNumber>
    </recommendedName>
    <alternativeName>
        <fullName evidence="8">EIIBC-MurNAc</fullName>
    </alternativeName>
</protein>
<evidence type="ECO:0000256" key="11">
    <source>
        <dbReference type="SAM" id="Phobius"/>
    </source>
</evidence>
<feature type="transmembrane region" description="Helical" evidence="11">
    <location>
        <begin position="227"/>
        <end position="246"/>
    </location>
</feature>
<dbReference type="EMBL" id="JAATLM010000001">
    <property type="protein sequence ID" value="NIZ69348.1"/>
    <property type="molecule type" value="Genomic_DNA"/>
</dbReference>
<keyword evidence="11" id="KW-0472">Membrane</keyword>
<evidence type="ECO:0000256" key="7">
    <source>
        <dbReference type="ARBA" id="ARBA00040399"/>
    </source>
</evidence>
<evidence type="ECO:0000256" key="6">
    <source>
        <dbReference type="ARBA" id="ARBA00039021"/>
    </source>
</evidence>
<evidence type="ECO:0000313" key="14">
    <source>
        <dbReference type="Proteomes" id="UP000778951"/>
    </source>
</evidence>
<keyword evidence="11" id="KW-1133">Transmembrane helix</keyword>
<keyword evidence="2" id="KW-0762">Sugar transport</keyword>
<evidence type="ECO:0000256" key="4">
    <source>
        <dbReference type="ARBA" id="ARBA00022683"/>
    </source>
</evidence>
<keyword evidence="5" id="KW-0418">Kinase</keyword>
<dbReference type="GO" id="GO:0090588">
    <property type="term" value="F:protein-phosphocysteine-N-acetylmuramate phosphotransferase system transporter activity"/>
    <property type="evidence" value="ECO:0007669"/>
    <property type="project" value="TreeGrafter"/>
</dbReference>
<comment type="catalytic activity">
    <reaction evidence="9">
        <text>N-acetyl-beta-D-muramate(out) + N(pros)-phospho-L-histidyl-[protein] = N-acetyl-beta-D-muramate 6-phosphate(in) + L-histidyl-[protein]</text>
        <dbReference type="Rhea" id="RHEA:33399"/>
        <dbReference type="Rhea" id="RHEA-COMP:9745"/>
        <dbReference type="Rhea" id="RHEA-COMP:9746"/>
        <dbReference type="ChEBI" id="CHEBI:29979"/>
        <dbReference type="ChEBI" id="CHEBI:58721"/>
        <dbReference type="ChEBI" id="CHEBI:64837"/>
        <dbReference type="ChEBI" id="CHEBI:64848"/>
        <dbReference type="EC" id="2.7.1.192"/>
    </reaction>
</comment>
<dbReference type="GO" id="GO:0008982">
    <property type="term" value="F:protein-N(PI)-phosphohistidine-sugar phosphotransferase activity"/>
    <property type="evidence" value="ECO:0007669"/>
    <property type="project" value="InterPro"/>
</dbReference>
<keyword evidence="11" id="KW-0812">Transmembrane</keyword>
<dbReference type="InterPro" id="IPR018113">
    <property type="entry name" value="PTrfase_EIIB_Cys"/>
</dbReference>
<organism evidence="13 14">
    <name type="scientific">Entomospira culicis</name>
    <dbReference type="NCBI Taxonomy" id="2719989"/>
    <lineage>
        <taxon>Bacteria</taxon>
        <taxon>Pseudomonadati</taxon>
        <taxon>Spirochaetota</taxon>
        <taxon>Spirochaetia</taxon>
        <taxon>Spirochaetales</taxon>
        <taxon>Spirochaetaceae</taxon>
        <taxon>Entomospira</taxon>
    </lineage>
</organism>
<dbReference type="Pfam" id="PF00367">
    <property type="entry name" value="PTS_EIIB"/>
    <property type="match status" value="1"/>
</dbReference>
<feature type="transmembrane region" description="Helical" evidence="11">
    <location>
        <begin position="150"/>
        <end position="168"/>
    </location>
</feature>
<feature type="transmembrane region" description="Helical" evidence="11">
    <location>
        <begin position="316"/>
        <end position="336"/>
    </location>
</feature>
<dbReference type="PANTHER" id="PTHR30175">
    <property type="entry name" value="PHOSPHOTRANSFERASE SYSTEM TRANSPORT PROTEIN"/>
    <property type="match status" value="1"/>
</dbReference>
<feature type="transmembrane region" description="Helical" evidence="11">
    <location>
        <begin position="114"/>
        <end position="138"/>
    </location>
</feature>
<reference evidence="13" key="1">
    <citation type="submission" date="2020-03" db="EMBL/GenBank/DDBJ databases">
        <title>Spirochaetal bacteria isolated from arthropods constitute a novel genus Entomospira genus novum within the order Spirochaetales.</title>
        <authorList>
            <person name="Grana-Miraglia L."/>
            <person name="Sikutova S."/>
            <person name="Fingerle V."/>
            <person name="Sing A."/>
            <person name="Castillo-Ramirez S."/>
            <person name="Margos G."/>
            <person name="Rudolf I."/>
        </authorList>
    </citation>
    <scope>NUCLEOTIDE SEQUENCE</scope>
    <source>
        <strain evidence="13">BR149</strain>
    </source>
</reference>
<feature type="transmembrane region" description="Helical" evidence="11">
    <location>
        <begin position="197"/>
        <end position="215"/>
    </location>
</feature>
<evidence type="ECO:0000256" key="1">
    <source>
        <dbReference type="ARBA" id="ARBA00022448"/>
    </source>
</evidence>
<dbReference type="Proteomes" id="UP000778951">
    <property type="component" value="Unassembled WGS sequence"/>
</dbReference>
<evidence type="ECO:0000256" key="10">
    <source>
        <dbReference type="PROSITE-ProRule" id="PRU00421"/>
    </source>
</evidence>
<gene>
    <name evidence="13" type="ORF">HCT48_03855</name>
</gene>
<evidence type="ECO:0000313" key="13">
    <source>
        <dbReference type="EMBL" id="NIZ69348.1"/>
    </source>
</evidence>
<evidence type="ECO:0000259" key="12">
    <source>
        <dbReference type="PROSITE" id="PS51098"/>
    </source>
</evidence>
<dbReference type="PANTHER" id="PTHR30175:SF3">
    <property type="entry name" value="PTS SYSTEM N-ACETYLMURAMIC ACID-SPECIFIC EIIBC COMPONENT"/>
    <property type="match status" value="1"/>
</dbReference>
<feature type="domain" description="PTS EIIB type-1" evidence="12">
    <location>
        <begin position="4"/>
        <end position="88"/>
    </location>
</feature>
<dbReference type="InterPro" id="IPR050558">
    <property type="entry name" value="PTS_Sugar-Specific_Components"/>
</dbReference>
<evidence type="ECO:0000256" key="8">
    <source>
        <dbReference type="ARBA" id="ARBA00043021"/>
    </source>
</evidence>
<feature type="transmembrane region" description="Helical" evidence="11">
    <location>
        <begin position="175"/>
        <end position="191"/>
    </location>
</feature>
<evidence type="ECO:0000256" key="2">
    <source>
        <dbReference type="ARBA" id="ARBA00022597"/>
    </source>
</evidence>
<evidence type="ECO:0000256" key="3">
    <source>
        <dbReference type="ARBA" id="ARBA00022679"/>
    </source>
</evidence>
<comment type="caution">
    <text evidence="13">The sequence shown here is derived from an EMBL/GenBank/DDBJ whole genome shotgun (WGS) entry which is preliminary data.</text>
</comment>
<feature type="active site" description="Phosphocysteine intermediate; for EIIB activity" evidence="10">
    <location>
        <position position="26"/>
    </location>
</feature>
<keyword evidence="4" id="KW-0598">Phosphotransferase system</keyword>
<sequence length="447" mass="49105">MDYEILAQEILKALGGEENLTSATHCMTRLRMKVRANDVVGWQELEAISGVMSVVKQADGEIHLIVGAGHAQKTHTALQSMLKSTSTSPETLAPKANGALAAIQRDLNKMLKKLHAIFIPLLPMMTLFGMLHFITLLLPASMLESAPMPWSIFPFLFSTLMILGVAFYSSQELGAHPLMGFGLLVLILFLVDPPTDRAFLGNILILTLFGSYFMAKLGHLVRKFVPNVLDLLLSNLITLLITLQVVFILQPFALGGTLGMNWVISFLFYDAHFMIRAVVGYLFVATFLWLVRRGIHHLFVLFYAMEFLAREGQVSLFPILAMAGAGQVGMAMAIWVKARTTGNVGLVNHVKKALPMAMLGMGEPLTYNVTQPTPRALLLSGLGAGIGGAWIAVMQVKMVAWGASGWLGIFLLRDLSMIRLYAIGVLFAYVGAFILGVIFIKRWMVRP</sequence>
<keyword evidence="1" id="KW-0813">Transport</keyword>
<dbReference type="GO" id="GO:0009401">
    <property type="term" value="P:phosphoenolpyruvate-dependent sugar phosphotransferase system"/>
    <property type="evidence" value="ECO:0007669"/>
    <property type="project" value="UniProtKB-KW"/>
</dbReference>
<keyword evidence="14" id="KW-1185">Reference proteome</keyword>
<dbReference type="GO" id="GO:0016301">
    <property type="term" value="F:kinase activity"/>
    <property type="evidence" value="ECO:0007669"/>
    <property type="project" value="UniProtKB-KW"/>
</dbReference>
<name>A0A968GF40_9SPIO</name>
<evidence type="ECO:0000256" key="5">
    <source>
        <dbReference type="ARBA" id="ARBA00022777"/>
    </source>
</evidence>
<evidence type="ECO:0000256" key="9">
    <source>
        <dbReference type="ARBA" id="ARBA00048265"/>
    </source>
</evidence>
<proteinExistence type="predicted"/>
<dbReference type="RefSeq" id="WP_167695442.1">
    <property type="nucleotide sequence ID" value="NZ_CP118181.1"/>
</dbReference>
<dbReference type="InterPro" id="IPR001996">
    <property type="entry name" value="PTS_IIB_1"/>
</dbReference>
<dbReference type="CDD" id="cd00212">
    <property type="entry name" value="PTS_IIB_glc"/>
    <property type="match status" value="1"/>
</dbReference>
<dbReference type="EC" id="2.7.1.192" evidence="6"/>
<dbReference type="InterPro" id="IPR036878">
    <property type="entry name" value="Glu_permease_IIB"/>
</dbReference>
<dbReference type="SUPFAM" id="SSF55604">
    <property type="entry name" value="Glucose permease domain IIB"/>
    <property type="match status" value="1"/>
</dbReference>
<dbReference type="Gene3D" id="3.30.1360.60">
    <property type="entry name" value="Glucose permease domain IIB"/>
    <property type="match status" value="1"/>
</dbReference>
<accession>A0A968GF40</accession>
<feature type="transmembrane region" description="Helical" evidence="11">
    <location>
        <begin position="418"/>
        <end position="440"/>
    </location>
</feature>
<dbReference type="GO" id="GO:0005886">
    <property type="term" value="C:plasma membrane"/>
    <property type="evidence" value="ECO:0007669"/>
    <property type="project" value="TreeGrafter"/>
</dbReference>
<dbReference type="AlphaFoldDB" id="A0A968GF40"/>
<dbReference type="PROSITE" id="PS51098">
    <property type="entry name" value="PTS_EIIB_TYPE_1"/>
    <property type="match status" value="1"/>
</dbReference>
<keyword evidence="3" id="KW-0808">Transferase</keyword>